<accession>H5TX86</accession>
<protein>
    <submittedName>
        <fullName evidence="1">Uncharacterized protein</fullName>
    </submittedName>
</protein>
<gene>
    <name evidence="1" type="ORF">GOSPT_025_01280</name>
</gene>
<sequence length="76" mass="8505">MIRMETSWNLSRFDRIEHWVTSQSGLAGSVPVYMSDDLRDSGAMVVDEQVELRRLSDAFSADQVAAARRVTASTID</sequence>
<name>H5TX86_9ACTN</name>
<reference evidence="1 2" key="1">
    <citation type="submission" date="2012-02" db="EMBL/GenBank/DDBJ databases">
        <title>Whole genome shotgun sequence of Gordonia sputi NBRC 100414.</title>
        <authorList>
            <person name="Yoshida I."/>
            <person name="Hosoyama A."/>
            <person name="Tsuchikane K."/>
            <person name="Katsumata H."/>
            <person name="Yamazaki S."/>
            <person name="Fujita N."/>
        </authorList>
    </citation>
    <scope>NUCLEOTIDE SEQUENCE [LARGE SCALE GENOMIC DNA]</scope>
    <source>
        <strain evidence="1 2">NBRC 100414</strain>
    </source>
</reference>
<proteinExistence type="predicted"/>
<evidence type="ECO:0000313" key="1">
    <source>
        <dbReference type="EMBL" id="GAB38094.1"/>
    </source>
</evidence>
<evidence type="ECO:0000313" key="2">
    <source>
        <dbReference type="Proteomes" id="UP000005845"/>
    </source>
</evidence>
<organism evidence="1 2">
    <name type="scientific">Gordonia sputi NBRC 100414</name>
    <dbReference type="NCBI Taxonomy" id="1089453"/>
    <lineage>
        <taxon>Bacteria</taxon>
        <taxon>Bacillati</taxon>
        <taxon>Actinomycetota</taxon>
        <taxon>Actinomycetes</taxon>
        <taxon>Mycobacteriales</taxon>
        <taxon>Gordoniaceae</taxon>
        <taxon>Gordonia</taxon>
    </lineage>
</organism>
<comment type="caution">
    <text evidence="1">The sequence shown here is derived from an EMBL/GenBank/DDBJ whole genome shotgun (WGS) entry which is preliminary data.</text>
</comment>
<dbReference type="EMBL" id="BAFC01000025">
    <property type="protein sequence ID" value="GAB38094.1"/>
    <property type="molecule type" value="Genomic_DNA"/>
</dbReference>
<keyword evidence="2" id="KW-1185">Reference proteome</keyword>
<dbReference type="Proteomes" id="UP000005845">
    <property type="component" value="Unassembled WGS sequence"/>
</dbReference>
<dbReference type="AlphaFoldDB" id="H5TX86"/>